<feature type="compositionally biased region" description="Basic and acidic residues" evidence="1">
    <location>
        <begin position="883"/>
        <end position="895"/>
    </location>
</feature>
<feature type="region of interest" description="Disordered" evidence="1">
    <location>
        <begin position="682"/>
        <end position="701"/>
    </location>
</feature>
<evidence type="ECO:0000313" key="4">
    <source>
        <dbReference type="Proteomes" id="UP000440578"/>
    </source>
</evidence>
<gene>
    <name evidence="3" type="ORF">FJT64_025396</name>
</gene>
<evidence type="ECO:0000259" key="2">
    <source>
        <dbReference type="Pfam" id="PF14652"/>
    </source>
</evidence>
<organism evidence="3 4">
    <name type="scientific">Amphibalanus amphitrite</name>
    <name type="common">Striped barnacle</name>
    <name type="synonym">Balanus amphitrite</name>
    <dbReference type="NCBI Taxonomy" id="1232801"/>
    <lineage>
        <taxon>Eukaryota</taxon>
        <taxon>Metazoa</taxon>
        <taxon>Ecdysozoa</taxon>
        <taxon>Arthropoda</taxon>
        <taxon>Crustacea</taxon>
        <taxon>Multicrustacea</taxon>
        <taxon>Cirripedia</taxon>
        <taxon>Thoracica</taxon>
        <taxon>Thoracicalcarea</taxon>
        <taxon>Balanomorpha</taxon>
        <taxon>Balanoidea</taxon>
        <taxon>Balanidae</taxon>
        <taxon>Amphibalaninae</taxon>
        <taxon>Amphibalanus</taxon>
    </lineage>
</organism>
<dbReference type="EMBL" id="VIIS01001052">
    <property type="protein sequence ID" value="KAF0302506.1"/>
    <property type="molecule type" value="Genomic_DNA"/>
</dbReference>
<dbReference type="InterPro" id="IPR026704">
    <property type="entry name" value="KATNIP"/>
</dbReference>
<evidence type="ECO:0000313" key="3">
    <source>
        <dbReference type="EMBL" id="KAF0302506.1"/>
    </source>
</evidence>
<feature type="compositionally biased region" description="Low complexity" evidence="1">
    <location>
        <begin position="225"/>
        <end position="243"/>
    </location>
</feature>
<evidence type="ECO:0000256" key="1">
    <source>
        <dbReference type="SAM" id="MobiDB-lite"/>
    </source>
</evidence>
<keyword evidence="4" id="KW-1185">Reference proteome</keyword>
<sequence length="908" mass="99507">MGKLQSVIHLYHCSLSSNLLKEGKAREKLAVTGDAIAAPRTRKLGVAGRRRASARTTATVRLELELHSTWGGEERVGLSELQFVDGHGRKVQVAAHRDLLVGHRCPRSGQHPHRVQAVHRCRLLELSSEEEEKEDENDCASTHHFSKADASLPKTNAAPMPCWFGSWSKPSAPERGGVRHSEPMAVQDLETLGTGFTGDRAPRRGSARFGRRACTPGSAELLSQTTAPSPSGTDTSGGSTPRLLESSLEESWSQLEAFNHQQRGRLVNSVMDDIPPWTDGDTSREATPTPTMFSPTPDTDLNMDQLVLCDCDIPELPDCRLLTLNIKSTWGDIHYVGLNGIEVFGADGLPIKVASITAEPADINVLPEYRRDPRVVTNLIDGVNRTQDDMHLWLAPFTPGGDHLVRLDLGRRHRLAMLRIWNYNKSRCHSFRGARHVEVHLDRRPPFCVEVARACGDIQGGTEAFGDTILFTTDDAVLERVSLHDASFAADPTEADDEAARYLSDRPRTADADDSLERPFTSQLRERPPTAAGSALRAREVRLVLTSSWGANCLGLTGLQILSESGEPVQLNADQLSSSAAGGELACLVDGEFLTCNRRHMWLVPWSTGQPVSITIRLVAATWLSGVRVWNYNSCPEEADRGVRTCLLELDGRRVGPSEGFLLRPGPGHLHFNCGQLLDWSGSSSPPPASPPQQSPPPAAAPRLTLADAVSYDEYEAPEMPRGFVFQLQLISSWGDPYYIGLTGLQLFDGSGRTAAADGATPATAVHSWLAPLLPDCLNRVYIVFDRPQTVSMVKLWNYAKTPSRGVREFGLLVDGLVVYNSVLGRVPDARGRHEPVPYHTVLFTSNKEIARRERHSVCSASLDQHRVRLLNNMRPPASLTGRGDRAVAEVDQSRRPLTSQTSLATGF</sequence>
<feature type="compositionally biased region" description="Pro residues" evidence="1">
    <location>
        <begin position="685"/>
        <end position="700"/>
    </location>
</feature>
<feature type="domain" description="KATNIP" evidence="2">
    <location>
        <begin position="766"/>
        <end position="825"/>
    </location>
</feature>
<feature type="compositionally biased region" description="Basic and acidic residues" evidence="1">
    <location>
        <begin position="505"/>
        <end position="517"/>
    </location>
</feature>
<proteinExistence type="predicted"/>
<dbReference type="Proteomes" id="UP000440578">
    <property type="component" value="Unassembled WGS sequence"/>
</dbReference>
<protein>
    <submittedName>
        <fullName evidence="3">Protein KIAA0556</fullName>
    </submittedName>
</protein>
<dbReference type="OrthoDB" id="304622at2759"/>
<feature type="region of interest" description="Disordered" evidence="1">
    <location>
        <begin position="278"/>
        <end position="298"/>
    </location>
</feature>
<dbReference type="Pfam" id="PF14652">
    <property type="entry name" value="DUF4457"/>
    <property type="match status" value="3"/>
</dbReference>
<feature type="domain" description="KATNIP" evidence="2">
    <location>
        <begin position="543"/>
        <end position="753"/>
    </location>
</feature>
<feature type="compositionally biased region" description="Polar residues" evidence="1">
    <location>
        <begin position="285"/>
        <end position="298"/>
    </location>
</feature>
<dbReference type="PANTHER" id="PTHR21534:SF0">
    <property type="entry name" value="KATANIN-INTERACTING PROTEIN"/>
    <property type="match status" value="1"/>
</dbReference>
<feature type="region of interest" description="Disordered" evidence="1">
    <location>
        <begin position="875"/>
        <end position="908"/>
    </location>
</feature>
<dbReference type="PANTHER" id="PTHR21534">
    <property type="entry name" value="KATANIN-INTERACTING PROTEIN"/>
    <property type="match status" value="1"/>
</dbReference>
<accession>A0A6A4W5B8</accession>
<name>A0A6A4W5B8_AMPAM</name>
<dbReference type="InterPro" id="IPR027859">
    <property type="entry name" value="KATNIP_dom"/>
</dbReference>
<comment type="caution">
    <text evidence="3">The sequence shown here is derived from an EMBL/GenBank/DDBJ whole genome shotgun (WGS) entry which is preliminary data.</text>
</comment>
<feature type="domain" description="KATNIP" evidence="2">
    <location>
        <begin position="324"/>
        <end position="479"/>
    </location>
</feature>
<dbReference type="AlphaFoldDB" id="A0A6A4W5B8"/>
<feature type="region of interest" description="Disordered" evidence="1">
    <location>
        <begin position="193"/>
        <end position="243"/>
    </location>
</feature>
<reference evidence="3 4" key="1">
    <citation type="submission" date="2019-07" db="EMBL/GenBank/DDBJ databases">
        <title>Draft genome assembly of a fouling barnacle, Amphibalanus amphitrite (Darwin, 1854): The first reference genome for Thecostraca.</title>
        <authorList>
            <person name="Kim W."/>
        </authorList>
    </citation>
    <scope>NUCLEOTIDE SEQUENCE [LARGE SCALE GENOMIC DNA]</scope>
    <source>
        <strain evidence="3">SNU_AA5</strain>
        <tissue evidence="3">Soma without cirri and trophi</tissue>
    </source>
</reference>
<feature type="compositionally biased region" description="Polar residues" evidence="1">
    <location>
        <begin position="896"/>
        <end position="908"/>
    </location>
</feature>
<feature type="region of interest" description="Disordered" evidence="1">
    <location>
        <begin position="505"/>
        <end position="533"/>
    </location>
</feature>